<dbReference type="EMBL" id="JAJJMA010222514">
    <property type="protein sequence ID" value="MCL7041311.1"/>
    <property type="molecule type" value="Genomic_DNA"/>
</dbReference>
<evidence type="ECO:0000313" key="3">
    <source>
        <dbReference type="Proteomes" id="UP001177140"/>
    </source>
</evidence>
<organism evidence="2 3">
    <name type="scientific">Papaver nudicaule</name>
    <name type="common">Iceland poppy</name>
    <dbReference type="NCBI Taxonomy" id="74823"/>
    <lineage>
        <taxon>Eukaryota</taxon>
        <taxon>Viridiplantae</taxon>
        <taxon>Streptophyta</taxon>
        <taxon>Embryophyta</taxon>
        <taxon>Tracheophyta</taxon>
        <taxon>Spermatophyta</taxon>
        <taxon>Magnoliopsida</taxon>
        <taxon>Ranunculales</taxon>
        <taxon>Papaveraceae</taxon>
        <taxon>Papaveroideae</taxon>
        <taxon>Papaver</taxon>
    </lineage>
</organism>
<sequence length="228" mass="27497">MDTVEDLECERRRKDEEVDFWKRKFLELQNQFVIQKEIEYKITDLEEKLEDGRIKYGALYVELQEKNAEIVAVESKLKESNVARVSTEKELNNNKILCGKMNEECMRRFKDLEIQADLRLKYELDLESKLEVYKTKYGELCVRFRDMNKKARGISLENELKQYKQMCSQMKEQIESLSEREKKEQERITFLEEENKKLKCDKAEKQLQDNENLEDVKRRAEDENEVLK</sequence>
<proteinExistence type="predicted"/>
<evidence type="ECO:0000256" key="1">
    <source>
        <dbReference type="SAM" id="Coils"/>
    </source>
</evidence>
<dbReference type="Proteomes" id="UP001177140">
    <property type="component" value="Unassembled WGS sequence"/>
</dbReference>
<name>A0AA42AVS7_PAPNU</name>
<gene>
    <name evidence="2" type="ORF">MKW94_004254</name>
</gene>
<feature type="coiled-coil region" evidence="1">
    <location>
        <begin position="153"/>
        <end position="223"/>
    </location>
</feature>
<dbReference type="AlphaFoldDB" id="A0AA42AVS7"/>
<accession>A0AA42AVS7</accession>
<evidence type="ECO:0000313" key="2">
    <source>
        <dbReference type="EMBL" id="MCL7041311.1"/>
    </source>
</evidence>
<comment type="caution">
    <text evidence="2">The sequence shown here is derived from an EMBL/GenBank/DDBJ whole genome shotgun (WGS) entry which is preliminary data.</text>
</comment>
<reference evidence="2" key="1">
    <citation type="submission" date="2022-03" db="EMBL/GenBank/DDBJ databases">
        <title>A functionally conserved STORR gene fusion in Papaver species that diverged 16.8 million years ago.</title>
        <authorList>
            <person name="Catania T."/>
        </authorList>
    </citation>
    <scope>NUCLEOTIDE SEQUENCE</scope>
    <source>
        <strain evidence="2">S-191538</strain>
    </source>
</reference>
<keyword evidence="3" id="KW-1185">Reference proteome</keyword>
<keyword evidence="1" id="KW-0175">Coiled coil</keyword>
<protein>
    <submittedName>
        <fullName evidence="2">Uncharacterized protein</fullName>
    </submittedName>
</protein>